<feature type="binding site" evidence="9">
    <location>
        <begin position="250"/>
        <end position="257"/>
    </location>
    <ligand>
        <name>ATP</name>
        <dbReference type="ChEBI" id="CHEBI:30616"/>
    </ligand>
</feature>
<keyword evidence="5" id="KW-0413">Isomerase</keyword>
<dbReference type="EC" id="5.6.2.4" evidence="7"/>
<comment type="caution">
    <text evidence="11">The sequence shown here is derived from an EMBL/GenBank/DDBJ whole genome shotgun (WGS) entry which is preliminary data.</text>
</comment>
<evidence type="ECO:0000256" key="1">
    <source>
        <dbReference type="ARBA" id="ARBA00022741"/>
    </source>
</evidence>
<dbReference type="PROSITE" id="PS51198">
    <property type="entry name" value="UVRD_HELICASE_ATP_BIND"/>
    <property type="match status" value="1"/>
</dbReference>
<evidence type="ECO:0000313" key="12">
    <source>
        <dbReference type="Proteomes" id="UP000439113"/>
    </source>
</evidence>
<dbReference type="Pfam" id="PF00580">
    <property type="entry name" value="UvrD-helicase"/>
    <property type="match status" value="1"/>
</dbReference>
<dbReference type="AlphaFoldDB" id="A0A6N8DPM7"/>
<evidence type="ECO:0000256" key="8">
    <source>
        <dbReference type="ARBA" id="ARBA00048988"/>
    </source>
</evidence>
<keyword evidence="2 9" id="KW-0378">Hydrolase</keyword>
<dbReference type="Gene3D" id="3.40.50.300">
    <property type="entry name" value="P-loop containing nucleotide triphosphate hydrolases"/>
    <property type="match status" value="2"/>
</dbReference>
<dbReference type="GO" id="GO:0016787">
    <property type="term" value="F:hydrolase activity"/>
    <property type="evidence" value="ECO:0007669"/>
    <property type="project" value="UniProtKB-UniRule"/>
</dbReference>
<evidence type="ECO:0000313" key="11">
    <source>
        <dbReference type="EMBL" id="MTV31806.1"/>
    </source>
</evidence>
<feature type="domain" description="UvrD-like helicase ATP-binding" evidence="10">
    <location>
        <begin position="229"/>
        <end position="501"/>
    </location>
</feature>
<proteinExistence type="predicted"/>
<organism evidence="11 12">
    <name type="scientific">Rhodoblastus acidophilus</name>
    <name type="common">Rhodopseudomonas acidophila</name>
    <dbReference type="NCBI Taxonomy" id="1074"/>
    <lineage>
        <taxon>Bacteria</taxon>
        <taxon>Pseudomonadati</taxon>
        <taxon>Pseudomonadota</taxon>
        <taxon>Alphaproteobacteria</taxon>
        <taxon>Hyphomicrobiales</taxon>
        <taxon>Rhodoblastaceae</taxon>
        <taxon>Rhodoblastus</taxon>
    </lineage>
</organism>
<dbReference type="OrthoDB" id="7211215at2"/>
<accession>A0A6N8DPM7</accession>
<evidence type="ECO:0000259" key="10">
    <source>
        <dbReference type="PROSITE" id="PS51198"/>
    </source>
</evidence>
<keyword evidence="1 9" id="KW-0547">Nucleotide-binding</keyword>
<dbReference type="GO" id="GO:0005829">
    <property type="term" value="C:cytosol"/>
    <property type="evidence" value="ECO:0007669"/>
    <property type="project" value="TreeGrafter"/>
</dbReference>
<evidence type="ECO:0000256" key="2">
    <source>
        <dbReference type="ARBA" id="ARBA00022801"/>
    </source>
</evidence>
<dbReference type="GO" id="GO:0005524">
    <property type="term" value="F:ATP binding"/>
    <property type="evidence" value="ECO:0007669"/>
    <property type="project" value="UniProtKB-UniRule"/>
</dbReference>
<dbReference type="SUPFAM" id="SSF52540">
    <property type="entry name" value="P-loop containing nucleoside triphosphate hydrolases"/>
    <property type="match status" value="1"/>
</dbReference>
<dbReference type="Proteomes" id="UP000439113">
    <property type="component" value="Unassembled WGS sequence"/>
</dbReference>
<dbReference type="InterPro" id="IPR000212">
    <property type="entry name" value="DNA_helicase_UvrD/REP"/>
</dbReference>
<name>A0A6N8DPM7_RHOAC</name>
<keyword evidence="4 9" id="KW-0067">ATP-binding</keyword>
<dbReference type="PANTHER" id="PTHR11070">
    <property type="entry name" value="UVRD / RECB / PCRA DNA HELICASE FAMILY MEMBER"/>
    <property type="match status" value="1"/>
</dbReference>
<gene>
    <name evidence="11" type="ORF">GJ654_12500</name>
</gene>
<evidence type="ECO:0000256" key="6">
    <source>
        <dbReference type="ARBA" id="ARBA00034617"/>
    </source>
</evidence>
<evidence type="ECO:0000256" key="4">
    <source>
        <dbReference type="ARBA" id="ARBA00022840"/>
    </source>
</evidence>
<dbReference type="GO" id="GO:0043138">
    <property type="term" value="F:3'-5' DNA helicase activity"/>
    <property type="evidence" value="ECO:0007669"/>
    <property type="project" value="UniProtKB-EC"/>
</dbReference>
<evidence type="ECO:0000256" key="7">
    <source>
        <dbReference type="ARBA" id="ARBA00034808"/>
    </source>
</evidence>
<dbReference type="RefSeq" id="WP_155446480.1">
    <property type="nucleotide sequence ID" value="NZ_JAOQNR010000012.1"/>
</dbReference>
<reference evidence="11 12" key="1">
    <citation type="submission" date="2019-11" db="EMBL/GenBank/DDBJ databases">
        <title>Whole-genome sequence of a Rhodoblastus acidophilus DSM 142.</title>
        <authorList>
            <person name="Kyndt J.A."/>
            <person name="Meyer T.E."/>
        </authorList>
    </citation>
    <scope>NUCLEOTIDE SEQUENCE [LARGE SCALE GENOMIC DNA]</scope>
    <source>
        <strain evidence="11 12">DSM 142</strain>
    </source>
</reference>
<dbReference type="GO" id="GO:0000725">
    <property type="term" value="P:recombinational repair"/>
    <property type="evidence" value="ECO:0007669"/>
    <property type="project" value="TreeGrafter"/>
</dbReference>
<dbReference type="PANTHER" id="PTHR11070:SF45">
    <property type="entry name" value="DNA 3'-5' HELICASE"/>
    <property type="match status" value="1"/>
</dbReference>
<dbReference type="InterPro" id="IPR035093">
    <property type="entry name" value="RelE/ParE_toxin_dom_sf"/>
</dbReference>
<protein>
    <recommendedName>
        <fullName evidence="7">DNA 3'-5' helicase</fullName>
        <ecNumber evidence="7">5.6.2.4</ecNumber>
    </recommendedName>
</protein>
<dbReference type="GO" id="GO:0003677">
    <property type="term" value="F:DNA binding"/>
    <property type="evidence" value="ECO:0007669"/>
    <property type="project" value="InterPro"/>
</dbReference>
<dbReference type="InterPro" id="IPR014016">
    <property type="entry name" value="UvrD-like_ATP-bd"/>
</dbReference>
<comment type="catalytic activity">
    <reaction evidence="8">
        <text>ATP + H2O = ADP + phosphate + H(+)</text>
        <dbReference type="Rhea" id="RHEA:13065"/>
        <dbReference type="ChEBI" id="CHEBI:15377"/>
        <dbReference type="ChEBI" id="CHEBI:15378"/>
        <dbReference type="ChEBI" id="CHEBI:30616"/>
        <dbReference type="ChEBI" id="CHEBI:43474"/>
        <dbReference type="ChEBI" id="CHEBI:456216"/>
        <dbReference type="EC" id="5.6.2.4"/>
    </reaction>
</comment>
<keyword evidence="3 9" id="KW-0347">Helicase</keyword>
<evidence type="ECO:0000256" key="5">
    <source>
        <dbReference type="ARBA" id="ARBA00023235"/>
    </source>
</evidence>
<dbReference type="Pfam" id="PF13361">
    <property type="entry name" value="UvrD_C"/>
    <property type="match status" value="1"/>
</dbReference>
<dbReference type="Gene3D" id="3.30.2310.20">
    <property type="entry name" value="RelE-like"/>
    <property type="match status" value="1"/>
</dbReference>
<evidence type="ECO:0000256" key="3">
    <source>
        <dbReference type="ARBA" id="ARBA00022806"/>
    </source>
</evidence>
<dbReference type="InterPro" id="IPR014017">
    <property type="entry name" value="DNA_helicase_UvrD-like_C"/>
</dbReference>
<dbReference type="EMBL" id="WNKS01000010">
    <property type="protein sequence ID" value="MTV31806.1"/>
    <property type="molecule type" value="Genomic_DNA"/>
</dbReference>
<comment type="catalytic activity">
    <reaction evidence="6">
        <text>Couples ATP hydrolysis with the unwinding of duplex DNA by translocating in the 3'-5' direction.</text>
        <dbReference type="EC" id="5.6.2.4"/>
    </reaction>
</comment>
<sequence length="694" mass="77326">MNFRIADTFSTSLTRLTGQEQKAVKTTAFDLQMDPSAPGLSFHKLDRAQDKNFWSVRVSADIRIIVHKTAEGILLCYVDHHDAAYKWAARRKIEQHPNTGAMQLVEIPERIEEFAPTQAAAATKGGGKRLFDNLRKLELMAFGVPAEWVEAVRGANDDTIFDVLPHLPQEAQEILLRLAVGEKAEPPKPAPPAADPFAHPDAQRRFLMVSSLEELQRALEFPWDKWAVFLHPDQRALVAKNYAGPVRVSGSAGTGKTIVALHRAVHLARSHPDARVLLTTFSSALANALRRKLAILVDGESAIAARIDVKALSVAATDLYCEKFGQPELASSDLIHALLTQAAKKIEGQRFSENQLFGEWSDVVDAWHLTTWESYRDVARLGRRTRLSAKQREVLWEIFKNVRAEMSTRKVMTWSDIYGRLTDEYEAGSAARYRFAVVDEAQDLGVAEARFLRAMVAEEPEGLLFAGDLGQRIFQQPFSWKSLGIDVRGRSYTLRVNYRTSHQIRTQADRLLPKTVTDVDGIKEGREGTVSVFDGPPPEVVSAKDEAQERRIVADWITARITESPRPHEIGVFVRSDSQIERARLAVIAAGVPFVELSDHVEATEGAVAISTMHLAKGLEFRSVAVMACDDDVIPLQERMESIADEGDLEEAYNTERHLLYVACTRARDQLLVTGLAPMSEFLDDLKQPEGGAR</sequence>
<dbReference type="SUPFAM" id="SSF143011">
    <property type="entry name" value="RelE-like"/>
    <property type="match status" value="1"/>
</dbReference>
<evidence type="ECO:0000256" key="9">
    <source>
        <dbReference type="PROSITE-ProRule" id="PRU00560"/>
    </source>
</evidence>
<dbReference type="InterPro" id="IPR027417">
    <property type="entry name" value="P-loop_NTPase"/>
</dbReference>